<accession>A0AA37RWL0</accession>
<dbReference type="Proteomes" id="UP001161422">
    <property type="component" value="Unassembled WGS sequence"/>
</dbReference>
<dbReference type="PROSITE" id="PS00606">
    <property type="entry name" value="KS3_1"/>
    <property type="match status" value="1"/>
</dbReference>
<dbReference type="SMART" id="SM00825">
    <property type="entry name" value="PKS_KS"/>
    <property type="match status" value="1"/>
</dbReference>
<organism evidence="6 7">
    <name type="scientific">Paraferrimonas sedimenticola</name>
    <dbReference type="NCBI Taxonomy" id="375674"/>
    <lineage>
        <taxon>Bacteria</taxon>
        <taxon>Pseudomonadati</taxon>
        <taxon>Pseudomonadota</taxon>
        <taxon>Gammaproteobacteria</taxon>
        <taxon>Alteromonadales</taxon>
        <taxon>Ferrimonadaceae</taxon>
        <taxon>Paraferrimonas</taxon>
    </lineage>
</organism>
<evidence type="ECO:0000256" key="4">
    <source>
        <dbReference type="RuleBase" id="RU003694"/>
    </source>
</evidence>
<dbReference type="GO" id="GO:0004315">
    <property type="term" value="F:3-oxoacyl-[acyl-carrier-protein] synthase activity"/>
    <property type="evidence" value="ECO:0007669"/>
    <property type="project" value="InterPro"/>
</dbReference>
<protein>
    <submittedName>
        <fullName evidence="6">Beta-ketoacyl-[acyl-carrier-protein] synthase II</fullName>
    </submittedName>
</protein>
<evidence type="ECO:0000259" key="5">
    <source>
        <dbReference type="PROSITE" id="PS52004"/>
    </source>
</evidence>
<feature type="domain" description="Ketosynthase family 3 (KS3)" evidence="5">
    <location>
        <begin position="1"/>
        <end position="389"/>
    </location>
</feature>
<dbReference type="CDD" id="cd00834">
    <property type="entry name" value="KAS_I_II"/>
    <property type="match status" value="1"/>
</dbReference>
<comment type="similarity">
    <text evidence="2 4">Belongs to the thiolase-like superfamily. Beta-ketoacyl-ACP synthases family.</text>
</comment>
<dbReference type="InterPro" id="IPR000794">
    <property type="entry name" value="Beta-ketoacyl_synthase"/>
</dbReference>
<dbReference type="InterPro" id="IPR014031">
    <property type="entry name" value="Ketoacyl_synth_C"/>
</dbReference>
<dbReference type="Pfam" id="PF00109">
    <property type="entry name" value="ketoacyl-synt"/>
    <property type="match status" value="1"/>
</dbReference>
<sequence>MTPIYIQAIGTVCALGQDQQQIKQNLLRGVSPGLIKREQALYSGRRATIAKIPGELPPVSSELKDFDNRNNRLAELAFRQIEPQLEKLRRAKTDLRIGVVIGTSTSGIESTEASMRQRVQNGCFEDGFRLDHLTIGDTANFVARLCDAKGPAYSVSTACSSAGRTFISAAALLHADAVDVVICGGVDSLCDLTLNGFDALEQVSENQSRPFDKDRNGINIGEAAGLFVLSKQLGPWRLLGYGESAEGHHMSAPMPCGSGAKAAMEDALENAGLAARDVGYINAHGTSTPLNDAMESKAIAEVFGNQIPVSSTKALTGHCLGAAAAIEAAFCCWSIDTHQAPAQLPQPRQTGEDIANIYLPTENVALKSSVAVSNSFAFGGNNVCLVFGRGAVDEPTT</sequence>
<dbReference type="InterPro" id="IPR018201">
    <property type="entry name" value="Ketoacyl_synth_AS"/>
</dbReference>
<dbReference type="AlphaFoldDB" id="A0AA37RWL0"/>
<comment type="pathway">
    <text evidence="1">Lipid metabolism; fatty acid biosynthesis.</text>
</comment>
<keyword evidence="7" id="KW-1185">Reference proteome</keyword>
<dbReference type="Pfam" id="PF02801">
    <property type="entry name" value="Ketoacyl-synt_C"/>
    <property type="match status" value="1"/>
</dbReference>
<reference evidence="6" key="2">
    <citation type="submission" date="2023-01" db="EMBL/GenBank/DDBJ databases">
        <title>Draft genome sequence of Paraferrimonas sedimenticola strain NBRC 101628.</title>
        <authorList>
            <person name="Sun Q."/>
            <person name="Mori K."/>
        </authorList>
    </citation>
    <scope>NUCLEOTIDE SEQUENCE</scope>
    <source>
        <strain evidence="6">NBRC 101628</strain>
    </source>
</reference>
<evidence type="ECO:0000313" key="7">
    <source>
        <dbReference type="Proteomes" id="UP001161422"/>
    </source>
</evidence>
<name>A0AA37RWL0_9GAMM</name>
<evidence type="ECO:0000256" key="1">
    <source>
        <dbReference type="ARBA" id="ARBA00005194"/>
    </source>
</evidence>
<comment type="caution">
    <text evidence="6">The sequence shown here is derived from an EMBL/GenBank/DDBJ whole genome shotgun (WGS) entry which is preliminary data.</text>
</comment>
<dbReference type="Gene3D" id="3.40.47.10">
    <property type="match status" value="1"/>
</dbReference>
<dbReference type="SUPFAM" id="SSF53901">
    <property type="entry name" value="Thiolase-like"/>
    <property type="match status" value="2"/>
</dbReference>
<dbReference type="PANTHER" id="PTHR11712:SF320">
    <property type="entry name" value="BETA-KETOACYL SYNTHASE"/>
    <property type="match status" value="1"/>
</dbReference>
<keyword evidence="3 4" id="KW-0808">Transferase</keyword>
<evidence type="ECO:0000256" key="2">
    <source>
        <dbReference type="ARBA" id="ARBA00008467"/>
    </source>
</evidence>
<reference evidence="6" key="1">
    <citation type="journal article" date="2014" name="Int. J. Syst. Evol. Microbiol.">
        <title>Complete genome sequence of Corynebacterium casei LMG S-19264T (=DSM 44701T), isolated from a smear-ripened cheese.</title>
        <authorList>
            <consortium name="US DOE Joint Genome Institute (JGI-PGF)"/>
            <person name="Walter F."/>
            <person name="Albersmeier A."/>
            <person name="Kalinowski J."/>
            <person name="Ruckert C."/>
        </authorList>
    </citation>
    <scope>NUCLEOTIDE SEQUENCE</scope>
    <source>
        <strain evidence="6">NBRC 101628</strain>
    </source>
</reference>
<dbReference type="PROSITE" id="PS52004">
    <property type="entry name" value="KS3_2"/>
    <property type="match status" value="1"/>
</dbReference>
<dbReference type="InterPro" id="IPR020841">
    <property type="entry name" value="PKS_Beta-ketoAc_synthase_dom"/>
</dbReference>
<dbReference type="PANTHER" id="PTHR11712">
    <property type="entry name" value="POLYKETIDE SYNTHASE-RELATED"/>
    <property type="match status" value="1"/>
</dbReference>
<dbReference type="InterPro" id="IPR016039">
    <property type="entry name" value="Thiolase-like"/>
</dbReference>
<dbReference type="GO" id="GO:0006633">
    <property type="term" value="P:fatty acid biosynthetic process"/>
    <property type="evidence" value="ECO:0007669"/>
    <property type="project" value="InterPro"/>
</dbReference>
<evidence type="ECO:0000313" key="6">
    <source>
        <dbReference type="EMBL" id="GLP97040.1"/>
    </source>
</evidence>
<dbReference type="InterPro" id="IPR014030">
    <property type="entry name" value="Ketoacyl_synth_N"/>
</dbReference>
<dbReference type="RefSeq" id="WP_095504342.1">
    <property type="nucleotide sequence ID" value="NZ_BSNC01000005.1"/>
</dbReference>
<dbReference type="GO" id="GO:0005829">
    <property type="term" value="C:cytosol"/>
    <property type="evidence" value="ECO:0007669"/>
    <property type="project" value="TreeGrafter"/>
</dbReference>
<evidence type="ECO:0000256" key="3">
    <source>
        <dbReference type="ARBA" id="ARBA00022679"/>
    </source>
</evidence>
<dbReference type="NCBIfam" id="NF006618">
    <property type="entry name" value="PRK09185.1"/>
    <property type="match status" value="1"/>
</dbReference>
<proteinExistence type="inferred from homology"/>
<gene>
    <name evidence="6" type="ORF">GCM10007895_23460</name>
</gene>
<dbReference type="EMBL" id="BSNC01000005">
    <property type="protein sequence ID" value="GLP97040.1"/>
    <property type="molecule type" value="Genomic_DNA"/>
</dbReference>